<dbReference type="Proteomes" id="UP000015354">
    <property type="component" value="Unassembled WGS sequence"/>
</dbReference>
<dbReference type="PRINTS" id="PR00475">
    <property type="entry name" value="HEXOKINASE"/>
</dbReference>
<dbReference type="InterPro" id="IPR043129">
    <property type="entry name" value="ATPase_NBD"/>
</dbReference>
<dbReference type="PANTHER" id="PTHR19443:SF16">
    <property type="entry name" value="HEXOKINASE TYPE 1-RELATED"/>
    <property type="match status" value="1"/>
</dbReference>
<keyword evidence="8 12" id="KW-0324">Glycolysis</keyword>
<evidence type="ECO:0000313" key="15">
    <source>
        <dbReference type="EMBL" id="EPY25965.1"/>
    </source>
</evidence>
<dbReference type="PROSITE" id="PS00378">
    <property type="entry name" value="HEXOKINASE_1"/>
    <property type="match status" value="1"/>
</dbReference>
<dbReference type="GO" id="GO:0006006">
    <property type="term" value="P:glucose metabolic process"/>
    <property type="evidence" value="ECO:0007669"/>
    <property type="project" value="TreeGrafter"/>
</dbReference>
<comment type="catalytic activity">
    <reaction evidence="9">
        <text>a D-hexose + ATP = a D-hexose 6-phosphate + ADP + H(+)</text>
        <dbReference type="Rhea" id="RHEA:22740"/>
        <dbReference type="ChEBI" id="CHEBI:4194"/>
        <dbReference type="ChEBI" id="CHEBI:15378"/>
        <dbReference type="ChEBI" id="CHEBI:30616"/>
        <dbReference type="ChEBI" id="CHEBI:229467"/>
        <dbReference type="ChEBI" id="CHEBI:456216"/>
        <dbReference type="EC" id="2.7.1.1"/>
    </reaction>
    <physiologicalReaction direction="left-to-right" evidence="9">
        <dbReference type="Rhea" id="RHEA:22741"/>
    </physiologicalReaction>
</comment>
<accession>S9VRW5</accession>
<dbReference type="Pfam" id="PF03727">
    <property type="entry name" value="Hexokinase_2"/>
    <property type="match status" value="1"/>
</dbReference>
<keyword evidence="16" id="KW-1185">Reference proteome</keyword>
<comment type="pathway">
    <text evidence="1">Carbohydrate degradation; glycolysis; D-glyceraldehyde 3-phosphate and glycerone phosphate from D-glucose: step 1/4.</text>
</comment>
<keyword evidence="4 12" id="KW-0808">Transferase</keyword>
<dbReference type="OrthoDB" id="268883at2759"/>
<dbReference type="Gene3D" id="3.40.367.20">
    <property type="match status" value="1"/>
</dbReference>
<keyword evidence="7 12" id="KW-0067">ATP-binding</keyword>
<dbReference type="GO" id="GO:0005536">
    <property type="term" value="F:D-glucose binding"/>
    <property type="evidence" value="ECO:0007669"/>
    <property type="project" value="InterPro"/>
</dbReference>
<dbReference type="UniPathway" id="UPA00109">
    <property type="reaction ID" value="UER00180"/>
</dbReference>
<evidence type="ECO:0000259" key="13">
    <source>
        <dbReference type="Pfam" id="PF00349"/>
    </source>
</evidence>
<evidence type="ECO:0000256" key="12">
    <source>
        <dbReference type="RuleBase" id="RU362007"/>
    </source>
</evidence>
<evidence type="ECO:0000256" key="3">
    <source>
        <dbReference type="ARBA" id="ARBA00009225"/>
    </source>
</evidence>
<reference evidence="15 16" key="1">
    <citation type="journal article" date="2013" name="PLoS ONE">
        <title>Predicting the Proteins of Angomonas deanei, Strigomonas culicis and Their Respective Endosymbionts Reveals New Aspects of the Trypanosomatidae Family.</title>
        <authorList>
            <person name="Motta M.C."/>
            <person name="Martins A.C."/>
            <person name="de Souza S.S."/>
            <person name="Catta-Preta C.M."/>
            <person name="Silva R."/>
            <person name="Klein C.C."/>
            <person name="de Almeida L.G."/>
            <person name="de Lima Cunha O."/>
            <person name="Ciapina L.P."/>
            <person name="Brocchi M."/>
            <person name="Colabardini A.C."/>
            <person name="de Araujo Lima B."/>
            <person name="Machado C.R."/>
            <person name="de Almeida Soares C.M."/>
            <person name="Probst C.M."/>
            <person name="de Menezes C.B."/>
            <person name="Thompson C.E."/>
            <person name="Bartholomeu D.C."/>
            <person name="Gradia D.F."/>
            <person name="Pavoni D.P."/>
            <person name="Grisard E.C."/>
            <person name="Fantinatti-Garboggini F."/>
            <person name="Marchini F.K."/>
            <person name="Rodrigues-Luiz G.F."/>
            <person name="Wagner G."/>
            <person name="Goldman G.H."/>
            <person name="Fietto J.L."/>
            <person name="Elias M.C."/>
            <person name="Goldman M.H."/>
            <person name="Sagot M.F."/>
            <person name="Pereira M."/>
            <person name="Stoco P.H."/>
            <person name="de Mendonca-Neto R.P."/>
            <person name="Teixeira S.M."/>
            <person name="Maciel T.E."/>
            <person name="de Oliveira Mendes T.A."/>
            <person name="Urmenyi T.P."/>
            <person name="de Souza W."/>
            <person name="Schenkman S."/>
            <person name="de Vasconcelos A.T."/>
        </authorList>
    </citation>
    <scope>NUCLEOTIDE SEQUENCE [LARGE SCALE GENOMIC DNA]</scope>
</reference>
<dbReference type="GO" id="GO:0006096">
    <property type="term" value="P:glycolytic process"/>
    <property type="evidence" value="ECO:0007669"/>
    <property type="project" value="UniProtKB-UniPathway"/>
</dbReference>
<evidence type="ECO:0000256" key="8">
    <source>
        <dbReference type="ARBA" id="ARBA00023152"/>
    </source>
</evidence>
<evidence type="ECO:0000256" key="11">
    <source>
        <dbReference type="ARBA" id="ARBA00048160"/>
    </source>
</evidence>
<keyword evidence="5 12" id="KW-0547">Nucleotide-binding</keyword>
<dbReference type="PROSITE" id="PS51748">
    <property type="entry name" value="HEXOKINASE_2"/>
    <property type="match status" value="1"/>
</dbReference>
<comment type="catalytic activity">
    <reaction evidence="10">
        <text>D-fructose + ATP = D-fructose 6-phosphate + ADP + H(+)</text>
        <dbReference type="Rhea" id="RHEA:16125"/>
        <dbReference type="ChEBI" id="CHEBI:15378"/>
        <dbReference type="ChEBI" id="CHEBI:30616"/>
        <dbReference type="ChEBI" id="CHEBI:37721"/>
        <dbReference type="ChEBI" id="CHEBI:61527"/>
        <dbReference type="ChEBI" id="CHEBI:456216"/>
        <dbReference type="EC" id="2.7.1.1"/>
    </reaction>
    <physiologicalReaction direction="left-to-right" evidence="10">
        <dbReference type="Rhea" id="RHEA:16126"/>
    </physiologicalReaction>
</comment>
<dbReference type="GO" id="GO:0008865">
    <property type="term" value="F:fructokinase activity"/>
    <property type="evidence" value="ECO:0007669"/>
    <property type="project" value="TreeGrafter"/>
</dbReference>
<sequence>MSSRLVNLLSHIAVRDKDSNEMLYAKQRLAMATLATQFTMNREKMKQIVLYMIHEMVEGLQGRESTIRMLPSYVYKGKPESASGVFYALDLGGTNFRVLRVSLNSGKIESRTASKYTIPKKALTGDANDLFDFIALSVKKTMEVQAPEDLEKCVPLGFTFSFPTDQKCVNAGELIKWTKGFSTKGVEGQDVVQLLQTALKRVRINVNVVALCNDTVGTLIARYFVDETVQVGVIIGTGSNGCYFERSSAVTKDPAVAARGNLMTPINMECGNFDSKYKFTLPITKYDDEMDAITPNKDNQRQEKLVSGMYLGEISRR</sequence>
<dbReference type="GO" id="GO:0005524">
    <property type="term" value="F:ATP binding"/>
    <property type="evidence" value="ECO:0007669"/>
    <property type="project" value="UniProtKB-UniRule"/>
</dbReference>
<proteinExistence type="inferred from homology"/>
<name>S9VRW5_9TRYP</name>
<evidence type="ECO:0000256" key="2">
    <source>
        <dbReference type="ARBA" id="ARBA00005028"/>
    </source>
</evidence>
<comment type="pathway">
    <text evidence="2">Carbohydrate metabolism; hexose metabolism.</text>
</comment>
<dbReference type="EC" id="2.7.1.-" evidence="12"/>
<gene>
    <name evidence="15" type="ORF">STCU_06388</name>
</gene>
<evidence type="ECO:0000256" key="9">
    <source>
        <dbReference type="ARBA" id="ARBA00044613"/>
    </source>
</evidence>
<dbReference type="InterPro" id="IPR001312">
    <property type="entry name" value="Hexokinase"/>
</dbReference>
<dbReference type="Pfam" id="PF00349">
    <property type="entry name" value="Hexokinase_1"/>
    <property type="match status" value="1"/>
</dbReference>
<organism evidence="15 16">
    <name type="scientific">Strigomonas culicis</name>
    <dbReference type="NCBI Taxonomy" id="28005"/>
    <lineage>
        <taxon>Eukaryota</taxon>
        <taxon>Discoba</taxon>
        <taxon>Euglenozoa</taxon>
        <taxon>Kinetoplastea</taxon>
        <taxon>Metakinetoplastina</taxon>
        <taxon>Trypanosomatida</taxon>
        <taxon>Trypanosomatidae</taxon>
        <taxon>Strigomonadinae</taxon>
        <taxon>Strigomonas</taxon>
    </lineage>
</organism>
<keyword evidence="6 12" id="KW-0418">Kinase</keyword>
<dbReference type="FunFam" id="3.30.420.40:FF:000805">
    <property type="entry name" value="Hexokinase-2"/>
    <property type="match status" value="1"/>
</dbReference>
<comment type="catalytic activity">
    <reaction evidence="11">
        <text>D-glucose + ATP = D-glucose 6-phosphate + ADP + H(+)</text>
        <dbReference type="Rhea" id="RHEA:17825"/>
        <dbReference type="ChEBI" id="CHEBI:4167"/>
        <dbReference type="ChEBI" id="CHEBI:15378"/>
        <dbReference type="ChEBI" id="CHEBI:30616"/>
        <dbReference type="ChEBI" id="CHEBI:61548"/>
        <dbReference type="ChEBI" id="CHEBI:456216"/>
        <dbReference type="EC" id="2.7.1.1"/>
    </reaction>
    <physiologicalReaction direction="left-to-right" evidence="11">
        <dbReference type="Rhea" id="RHEA:17826"/>
    </physiologicalReaction>
</comment>
<evidence type="ECO:0000256" key="4">
    <source>
        <dbReference type="ARBA" id="ARBA00022679"/>
    </source>
</evidence>
<dbReference type="GO" id="GO:0001678">
    <property type="term" value="P:intracellular glucose homeostasis"/>
    <property type="evidence" value="ECO:0007669"/>
    <property type="project" value="InterPro"/>
</dbReference>
<dbReference type="InterPro" id="IPR019807">
    <property type="entry name" value="Hexokinase_BS"/>
</dbReference>
<comment type="caution">
    <text evidence="15">The sequence shown here is derived from an EMBL/GenBank/DDBJ whole genome shotgun (WGS) entry which is preliminary data.</text>
</comment>
<dbReference type="GO" id="GO:0005739">
    <property type="term" value="C:mitochondrion"/>
    <property type="evidence" value="ECO:0007669"/>
    <property type="project" value="TreeGrafter"/>
</dbReference>
<dbReference type="Gene3D" id="3.30.420.40">
    <property type="match status" value="1"/>
</dbReference>
<comment type="similarity">
    <text evidence="3 12">Belongs to the hexokinase family.</text>
</comment>
<evidence type="ECO:0000256" key="6">
    <source>
        <dbReference type="ARBA" id="ARBA00022777"/>
    </source>
</evidence>
<protein>
    <recommendedName>
        <fullName evidence="12">Phosphotransferase</fullName>
        <ecNumber evidence="12">2.7.1.-</ecNumber>
    </recommendedName>
</protein>
<dbReference type="SUPFAM" id="SSF53067">
    <property type="entry name" value="Actin-like ATPase domain"/>
    <property type="match status" value="2"/>
</dbReference>
<evidence type="ECO:0000256" key="10">
    <source>
        <dbReference type="ARBA" id="ARBA00047905"/>
    </source>
</evidence>
<evidence type="ECO:0000256" key="7">
    <source>
        <dbReference type="ARBA" id="ARBA00022840"/>
    </source>
</evidence>
<evidence type="ECO:0000256" key="5">
    <source>
        <dbReference type="ARBA" id="ARBA00022741"/>
    </source>
</evidence>
<dbReference type="InterPro" id="IPR022672">
    <property type="entry name" value="Hexokinase_N"/>
</dbReference>
<evidence type="ECO:0000256" key="1">
    <source>
        <dbReference type="ARBA" id="ARBA00004888"/>
    </source>
</evidence>
<dbReference type="GO" id="GO:0004340">
    <property type="term" value="F:glucokinase activity"/>
    <property type="evidence" value="ECO:0007669"/>
    <property type="project" value="TreeGrafter"/>
</dbReference>
<evidence type="ECO:0000313" key="16">
    <source>
        <dbReference type="Proteomes" id="UP000015354"/>
    </source>
</evidence>
<dbReference type="InterPro" id="IPR022673">
    <property type="entry name" value="Hexokinase_C"/>
</dbReference>
<dbReference type="GO" id="GO:0005829">
    <property type="term" value="C:cytosol"/>
    <property type="evidence" value="ECO:0007669"/>
    <property type="project" value="TreeGrafter"/>
</dbReference>
<feature type="domain" description="Hexokinase N-terminal" evidence="13">
    <location>
        <begin position="32"/>
        <end position="222"/>
    </location>
</feature>
<dbReference type="PANTHER" id="PTHR19443">
    <property type="entry name" value="HEXOKINASE"/>
    <property type="match status" value="1"/>
</dbReference>
<dbReference type="EMBL" id="ATMH01006388">
    <property type="protein sequence ID" value="EPY25965.1"/>
    <property type="molecule type" value="Genomic_DNA"/>
</dbReference>
<feature type="domain" description="Hexokinase C-terminal" evidence="14">
    <location>
        <begin position="231"/>
        <end position="317"/>
    </location>
</feature>
<dbReference type="Gene3D" id="1.10.287.1250">
    <property type="match status" value="1"/>
</dbReference>
<dbReference type="AlphaFoldDB" id="S9VRW5"/>
<evidence type="ECO:0000259" key="14">
    <source>
        <dbReference type="Pfam" id="PF03727"/>
    </source>
</evidence>